<reference evidence="12 13" key="1">
    <citation type="journal article" date="2016" name="Nat. Commun.">
        <title>Thousands of microbial genomes shed light on interconnected biogeochemical processes in an aquifer system.</title>
        <authorList>
            <person name="Anantharaman K."/>
            <person name="Brown C.T."/>
            <person name="Hug L.A."/>
            <person name="Sharon I."/>
            <person name="Castelle C.J."/>
            <person name="Probst A.J."/>
            <person name="Thomas B.C."/>
            <person name="Singh A."/>
            <person name="Wilkins M.J."/>
            <person name="Karaoz U."/>
            <person name="Brodie E.L."/>
            <person name="Williams K.H."/>
            <person name="Hubbard S.S."/>
            <person name="Banfield J.F."/>
        </authorList>
    </citation>
    <scope>NUCLEOTIDE SEQUENCE [LARGE SCALE GENOMIC DNA]</scope>
</reference>
<dbReference type="STRING" id="1802557.A3A20_00425"/>
<proteinExistence type="inferred from homology"/>
<dbReference type="Gene3D" id="1.20.81.30">
    <property type="entry name" value="Type II secretion system (T2SS), domain F"/>
    <property type="match status" value="2"/>
</dbReference>
<dbReference type="InterPro" id="IPR001992">
    <property type="entry name" value="T2SS_GspF/T4SS_PilC_CS"/>
</dbReference>
<protein>
    <recommendedName>
        <fullName evidence="11">Type II secretion system protein GspF domain-containing protein</fullName>
    </recommendedName>
</protein>
<evidence type="ECO:0000256" key="4">
    <source>
        <dbReference type="ARBA" id="ARBA00022475"/>
    </source>
</evidence>
<dbReference type="AlphaFoldDB" id="A0A1F8DQZ7"/>
<evidence type="ECO:0000313" key="12">
    <source>
        <dbReference type="EMBL" id="OGM91047.1"/>
    </source>
</evidence>
<keyword evidence="4" id="KW-1003">Cell membrane</keyword>
<dbReference type="FunFam" id="1.20.81.30:FF:000001">
    <property type="entry name" value="Type II secretion system protein F"/>
    <property type="match status" value="1"/>
</dbReference>
<dbReference type="InterPro" id="IPR018076">
    <property type="entry name" value="T2SS_GspF_dom"/>
</dbReference>
<evidence type="ECO:0000256" key="10">
    <source>
        <dbReference type="SAM" id="Phobius"/>
    </source>
</evidence>
<evidence type="ECO:0000256" key="8">
    <source>
        <dbReference type="ARBA" id="ARBA00023136"/>
    </source>
</evidence>
<evidence type="ECO:0000256" key="2">
    <source>
        <dbReference type="ARBA" id="ARBA00005745"/>
    </source>
</evidence>
<dbReference type="EMBL" id="MGIR01000004">
    <property type="protein sequence ID" value="OGM91047.1"/>
    <property type="molecule type" value="Genomic_DNA"/>
</dbReference>
<keyword evidence="8 10" id="KW-0472">Membrane</keyword>
<evidence type="ECO:0000256" key="3">
    <source>
        <dbReference type="ARBA" id="ARBA00022448"/>
    </source>
</evidence>
<dbReference type="Proteomes" id="UP000178946">
    <property type="component" value="Unassembled WGS sequence"/>
</dbReference>
<feature type="domain" description="Type II secretion system protein GspF" evidence="11">
    <location>
        <begin position="271"/>
        <end position="394"/>
    </location>
</feature>
<comment type="subcellular location">
    <subcellularLocation>
        <location evidence="1">Cell inner membrane</location>
        <topology evidence="1">Multi-pass membrane protein</topology>
    </subcellularLocation>
    <subcellularLocation>
        <location evidence="9">Cell membrane</location>
        <topology evidence="9">Multi-pass membrane protein</topology>
    </subcellularLocation>
</comment>
<dbReference type="GO" id="GO:0005886">
    <property type="term" value="C:plasma membrane"/>
    <property type="evidence" value="ECO:0007669"/>
    <property type="project" value="UniProtKB-SubCell"/>
</dbReference>
<feature type="transmembrane region" description="Helical" evidence="10">
    <location>
        <begin position="168"/>
        <end position="190"/>
    </location>
</feature>
<dbReference type="PANTHER" id="PTHR30012">
    <property type="entry name" value="GENERAL SECRETION PATHWAY PROTEIN"/>
    <property type="match status" value="1"/>
</dbReference>
<keyword evidence="5" id="KW-0997">Cell inner membrane</keyword>
<dbReference type="GO" id="GO:0009306">
    <property type="term" value="P:protein secretion"/>
    <property type="evidence" value="ECO:0007669"/>
    <property type="project" value="InterPro"/>
</dbReference>
<organism evidence="12 13">
    <name type="scientific">Candidatus Wolfebacteria bacterium RIFCSPLOWO2_01_FULL_45_19</name>
    <dbReference type="NCBI Taxonomy" id="1802557"/>
    <lineage>
        <taxon>Bacteria</taxon>
        <taxon>Candidatus Wolfeibacteriota</taxon>
    </lineage>
</organism>
<comment type="caution">
    <text evidence="12">The sequence shown here is derived from an EMBL/GenBank/DDBJ whole genome shotgun (WGS) entry which is preliminary data.</text>
</comment>
<comment type="similarity">
    <text evidence="2 9">Belongs to the GSP F family.</text>
</comment>
<evidence type="ECO:0000256" key="7">
    <source>
        <dbReference type="ARBA" id="ARBA00022989"/>
    </source>
</evidence>
<dbReference type="Pfam" id="PF00482">
    <property type="entry name" value="T2SSF"/>
    <property type="match status" value="2"/>
</dbReference>
<dbReference type="InterPro" id="IPR042094">
    <property type="entry name" value="T2SS_GspF_sf"/>
</dbReference>
<dbReference type="PROSITE" id="PS00874">
    <property type="entry name" value="T2SP_F"/>
    <property type="match status" value="1"/>
</dbReference>
<dbReference type="InterPro" id="IPR003004">
    <property type="entry name" value="GspF/PilC"/>
</dbReference>
<evidence type="ECO:0000313" key="13">
    <source>
        <dbReference type="Proteomes" id="UP000178946"/>
    </source>
</evidence>
<keyword evidence="6 9" id="KW-0812">Transmembrane</keyword>
<sequence>MKFKYQARTKTGELQAGFVEGASKEIALNLLQGNELYVLSLEAMQKTQWLGTLTDYFNRVRGVDLMVFTRQFATMLSAQVPLGDTLKSLHSHTKSPILREVIFEMISDVDAGLSLSQAMERHPNVFSVFYINLTRAAEATGRLDETISYLAGYLENEVGLTTKIRNALIYPSILIGLSFLVAMILIVVVFPALRPAFEEVGVTLPLFTRIIFGFGEFVASWWLAIIVFLFLTFLLIADYFRSSEGRLVYDEIRVKAPILGKIFRMLYVTRFSDAASILIKGGIPIAQAIEISAHTIDNTTYREVLHEAAESVRRGEPMSLYFGKSEFYFPSLVSQMIAVGETTGRLEEMLDRISKFYAREVDSLVTNLVELIQPVLIVAIGIFVGLIFASVLIPIYNLTQAIGAGGF</sequence>
<dbReference type="PANTHER" id="PTHR30012:SF0">
    <property type="entry name" value="TYPE II SECRETION SYSTEM PROTEIN F-RELATED"/>
    <property type="match status" value="1"/>
</dbReference>
<keyword evidence="3 9" id="KW-0813">Transport</keyword>
<dbReference type="PRINTS" id="PR00812">
    <property type="entry name" value="BCTERIALGSPF"/>
</dbReference>
<evidence type="ECO:0000256" key="5">
    <source>
        <dbReference type="ARBA" id="ARBA00022519"/>
    </source>
</evidence>
<evidence type="ECO:0000259" key="11">
    <source>
        <dbReference type="Pfam" id="PF00482"/>
    </source>
</evidence>
<feature type="transmembrane region" description="Helical" evidence="10">
    <location>
        <begin position="210"/>
        <end position="237"/>
    </location>
</feature>
<feature type="transmembrane region" description="Helical" evidence="10">
    <location>
        <begin position="375"/>
        <end position="396"/>
    </location>
</feature>
<evidence type="ECO:0000256" key="1">
    <source>
        <dbReference type="ARBA" id="ARBA00004429"/>
    </source>
</evidence>
<name>A0A1F8DQZ7_9BACT</name>
<evidence type="ECO:0000256" key="9">
    <source>
        <dbReference type="RuleBase" id="RU003923"/>
    </source>
</evidence>
<gene>
    <name evidence="12" type="ORF">A3A20_00425</name>
</gene>
<keyword evidence="7 10" id="KW-1133">Transmembrane helix</keyword>
<feature type="domain" description="Type II secretion system protein GspF" evidence="11">
    <location>
        <begin position="68"/>
        <end position="191"/>
    </location>
</feature>
<accession>A0A1F8DQZ7</accession>
<evidence type="ECO:0000256" key="6">
    <source>
        <dbReference type="ARBA" id="ARBA00022692"/>
    </source>
</evidence>